<dbReference type="PROSITE" id="PS50920">
    <property type="entry name" value="SOLCAR"/>
    <property type="match status" value="2"/>
</dbReference>
<name>A0A0M8MQW9_9BASI</name>
<evidence type="ECO:0000256" key="11">
    <source>
        <dbReference type="SAM" id="Phobius"/>
    </source>
</evidence>
<dbReference type="EMBL" id="LGAV01000001">
    <property type="protein sequence ID" value="KOS16538.1"/>
    <property type="molecule type" value="Genomic_DNA"/>
</dbReference>
<keyword evidence="5" id="KW-0677">Repeat</keyword>
<dbReference type="VEuPathDB" id="FungiDB:Malapachy_3134"/>
<dbReference type="InterPro" id="IPR023395">
    <property type="entry name" value="MCP_dom_sf"/>
</dbReference>
<keyword evidence="3 10" id="KW-0813">Transport</keyword>
<evidence type="ECO:0000256" key="3">
    <source>
        <dbReference type="ARBA" id="ARBA00022448"/>
    </source>
</evidence>
<dbReference type="InterPro" id="IPR050567">
    <property type="entry name" value="Mitochondrial_Carrier"/>
</dbReference>
<evidence type="ECO:0000313" key="12">
    <source>
        <dbReference type="EMBL" id="KOS16538.1"/>
    </source>
</evidence>
<evidence type="ECO:0000256" key="4">
    <source>
        <dbReference type="ARBA" id="ARBA00022692"/>
    </source>
</evidence>
<evidence type="ECO:0000256" key="10">
    <source>
        <dbReference type="RuleBase" id="RU000488"/>
    </source>
</evidence>
<dbReference type="PANTHER" id="PTHR45624">
    <property type="entry name" value="MITOCHONDRIAL BASIC AMINO ACIDS TRANSPORTER-RELATED"/>
    <property type="match status" value="1"/>
</dbReference>
<dbReference type="AlphaFoldDB" id="A0A0M8MQW9"/>
<keyword evidence="8 9" id="KW-0472">Membrane</keyword>
<organism evidence="12 13">
    <name type="scientific">Malassezia pachydermatis</name>
    <dbReference type="NCBI Taxonomy" id="77020"/>
    <lineage>
        <taxon>Eukaryota</taxon>
        <taxon>Fungi</taxon>
        <taxon>Dikarya</taxon>
        <taxon>Basidiomycota</taxon>
        <taxon>Ustilaginomycotina</taxon>
        <taxon>Malasseziomycetes</taxon>
        <taxon>Malasseziales</taxon>
        <taxon>Malasseziaceae</taxon>
        <taxon>Malassezia</taxon>
    </lineage>
</organism>
<comment type="caution">
    <text evidence="12">The sequence shown here is derived from an EMBL/GenBank/DDBJ whole genome shotgun (WGS) entry which is preliminary data.</text>
</comment>
<evidence type="ECO:0000313" key="13">
    <source>
        <dbReference type="Proteomes" id="UP000037751"/>
    </source>
</evidence>
<dbReference type="GO" id="GO:0031966">
    <property type="term" value="C:mitochondrial membrane"/>
    <property type="evidence" value="ECO:0007669"/>
    <property type="project" value="UniProtKB-SubCell"/>
</dbReference>
<gene>
    <name evidence="12" type="ORF">Malapachy_3134</name>
</gene>
<feature type="transmembrane region" description="Helical" evidence="11">
    <location>
        <begin position="126"/>
        <end position="148"/>
    </location>
</feature>
<evidence type="ECO:0000256" key="1">
    <source>
        <dbReference type="ARBA" id="ARBA00004225"/>
    </source>
</evidence>
<dbReference type="GeneID" id="28729488"/>
<proteinExistence type="inferred from homology"/>
<feature type="transmembrane region" description="Helical" evidence="11">
    <location>
        <begin position="242"/>
        <end position="262"/>
    </location>
</feature>
<keyword evidence="13" id="KW-1185">Reference proteome</keyword>
<keyword evidence="6 11" id="KW-1133">Transmembrane helix</keyword>
<sequence>MAMSGQTGESMFQAKYRIFMQFAKVWADIVEHPTVVSAGPASLISTIASFPFDSIKSRLQVKNYPSVWACTRAVVREEGVQGLFRGVTIPLITITFVRTMSFVIYNNTKKWLEGILGPSDPHLWRTAMYGSVGGVASGVVISCMAAPFELVKIERQLEFLIASQRAQKEGTQFAFKPRSGTQAAWDIYKNHGGIRGFYLGLRIHMLRDLIGTAFYFGLYDTVREVGDRLEAQNKLTMLPSPVVSFLIGSFCGIVSWQVVYPLDLLKTQVQRNALAGLPNQSSYMVFRRLLLSSKDGVEPPEKVRLSDIPFRRFLRLYRGLGISVLRSFISHGITWSVIESITRHVESEKNDHHLDVSYDFVDF</sequence>
<keyword evidence="7" id="KW-0496">Mitochondrion</keyword>
<evidence type="ECO:0000256" key="6">
    <source>
        <dbReference type="ARBA" id="ARBA00022989"/>
    </source>
</evidence>
<evidence type="ECO:0000256" key="7">
    <source>
        <dbReference type="ARBA" id="ARBA00023128"/>
    </source>
</evidence>
<feature type="transmembrane region" description="Helical" evidence="11">
    <location>
        <begin position="82"/>
        <end position="106"/>
    </location>
</feature>
<evidence type="ECO:0000256" key="2">
    <source>
        <dbReference type="ARBA" id="ARBA00006375"/>
    </source>
</evidence>
<accession>A0A0M8MQW9</accession>
<dbReference type="GO" id="GO:0022857">
    <property type="term" value="F:transmembrane transporter activity"/>
    <property type="evidence" value="ECO:0007669"/>
    <property type="project" value="TreeGrafter"/>
</dbReference>
<dbReference type="InterPro" id="IPR018108">
    <property type="entry name" value="MCP_transmembrane"/>
</dbReference>
<reference evidence="12 13" key="1">
    <citation type="submission" date="2015-07" db="EMBL/GenBank/DDBJ databases">
        <title>Draft Genome Sequence of Malassezia furfur CBS1878 and Malassezia pachydermatis CBS1879.</title>
        <authorList>
            <person name="Triana S."/>
            <person name="Ohm R."/>
            <person name="Gonzalez A."/>
            <person name="DeCock H."/>
            <person name="Restrepo S."/>
            <person name="Celis A."/>
        </authorList>
    </citation>
    <scope>NUCLEOTIDE SEQUENCE [LARGE SCALE GENOMIC DNA]</scope>
    <source>
        <strain evidence="12 13">CBS 1879</strain>
    </source>
</reference>
<feature type="repeat" description="Solcar" evidence="9">
    <location>
        <begin position="125"/>
        <end position="225"/>
    </location>
</feature>
<feature type="repeat" description="Solcar" evidence="9">
    <location>
        <begin position="33"/>
        <end position="111"/>
    </location>
</feature>
<dbReference type="RefSeq" id="XP_017994170.1">
    <property type="nucleotide sequence ID" value="XM_018137612.1"/>
</dbReference>
<dbReference type="OrthoDB" id="2382881at2759"/>
<dbReference type="Gene3D" id="1.50.40.10">
    <property type="entry name" value="Mitochondrial carrier domain"/>
    <property type="match status" value="1"/>
</dbReference>
<dbReference type="Proteomes" id="UP000037751">
    <property type="component" value="Unassembled WGS sequence"/>
</dbReference>
<evidence type="ECO:0000256" key="5">
    <source>
        <dbReference type="ARBA" id="ARBA00022737"/>
    </source>
</evidence>
<evidence type="ECO:0000256" key="9">
    <source>
        <dbReference type="PROSITE-ProRule" id="PRU00282"/>
    </source>
</evidence>
<comment type="subcellular location">
    <subcellularLocation>
        <location evidence="1">Mitochondrion membrane</location>
        <topology evidence="1">Multi-pass membrane protein</topology>
    </subcellularLocation>
</comment>
<evidence type="ECO:0000256" key="8">
    <source>
        <dbReference type="ARBA" id="ARBA00023136"/>
    </source>
</evidence>
<protein>
    <submittedName>
        <fullName evidence="12">Mitochondrial carrier</fullName>
    </submittedName>
</protein>
<dbReference type="PANTHER" id="PTHR45624:SF9">
    <property type="entry name" value="CARRIER PROTEIN, PUTATIVE (AFU_ORTHOLOGUE AFUA_4G06390)-RELATED"/>
    <property type="match status" value="1"/>
</dbReference>
<keyword evidence="4 9" id="KW-0812">Transmembrane</keyword>
<comment type="similarity">
    <text evidence="2 10">Belongs to the mitochondrial carrier (TC 2.A.29) family.</text>
</comment>
<dbReference type="Pfam" id="PF00153">
    <property type="entry name" value="Mito_carr"/>
    <property type="match status" value="3"/>
</dbReference>
<dbReference type="SUPFAM" id="SSF103506">
    <property type="entry name" value="Mitochondrial carrier"/>
    <property type="match status" value="1"/>
</dbReference>